<gene>
    <name evidence="2" type="ORF">B5M09_009970</name>
</gene>
<reference evidence="2" key="1">
    <citation type="submission" date="2018-07" db="EMBL/GenBank/DDBJ databases">
        <title>Annotation of Aphanomyces astaci genome assembly.</title>
        <authorList>
            <person name="Studholme D.J."/>
        </authorList>
    </citation>
    <scope>NUCLEOTIDE SEQUENCE [LARGE SCALE GENOMIC DNA]</scope>
    <source>
        <strain evidence="2">Pc</strain>
    </source>
</reference>
<evidence type="ECO:0000313" key="3">
    <source>
        <dbReference type="Proteomes" id="UP000284702"/>
    </source>
</evidence>
<evidence type="ECO:0000313" key="2">
    <source>
        <dbReference type="EMBL" id="RQM19063.1"/>
    </source>
</evidence>
<sequence>MHYRPEDKNQTTPSALSQRIRWRQTNPGVLSPTNDTSATPLVWIVVAPQPSALDLLLPPLAATTLSPSPPSPLPPSITTPSHPAPAFSHLHDPYSSDDSNNSELLDARIAEALQNPLPPSTLDINPPRQRRRRRAWRIHRLPLPPPDADTARLQLDNILWRESLKGETYIGDPGHPPPPGLLLDSLLIAATNINKNTYGKLGDELATWFRASALDFLIIADSDLPAHKATQLWT</sequence>
<dbReference type="AlphaFoldDB" id="A0A3R7YFF6"/>
<proteinExistence type="predicted"/>
<dbReference type="VEuPathDB" id="FungiDB:H257_13454"/>
<protein>
    <submittedName>
        <fullName evidence="2">Uncharacterized protein</fullName>
    </submittedName>
</protein>
<feature type="compositionally biased region" description="Pro residues" evidence="1">
    <location>
        <begin position="67"/>
        <end position="77"/>
    </location>
</feature>
<keyword evidence="3" id="KW-1185">Reference proteome</keyword>
<feature type="region of interest" description="Disordered" evidence="1">
    <location>
        <begin position="66"/>
        <end position="100"/>
    </location>
</feature>
<accession>A0A3R7YFF6</accession>
<dbReference type="EMBL" id="MZMZ02004764">
    <property type="protein sequence ID" value="RQM19063.1"/>
    <property type="molecule type" value="Genomic_DNA"/>
</dbReference>
<name>A0A3R7YFF6_APHAT</name>
<dbReference type="Proteomes" id="UP000284702">
    <property type="component" value="Unassembled WGS sequence"/>
</dbReference>
<comment type="caution">
    <text evidence="2">The sequence shown here is derived from an EMBL/GenBank/DDBJ whole genome shotgun (WGS) entry which is preliminary data.</text>
</comment>
<organism evidence="2 3">
    <name type="scientific">Aphanomyces astaci</name>
    <name type="common">Crayfish plague agent</name>
    <dbReference type="NCBI Taxonomy" id="112090"/>
    <lineage>
        <taxon>Eukaryota</taxon>
        <taxon>Sar</taxon>
        <taxon>Stramenopiles</taxon>
        <taxon>Oomycota</taxon>
        <taxon>Saprolegniomycetes</taxon>
        <taxon>Saprolegniales</taxon>
        <taxon>Verrucalvaceae</taxon>
        <taxon>Aphanomyces</taxon>
    </lineage>
</organism>
<evidence type="ECO:0000256" key="1">
    <source>
        <dbReference type="SAM" id="MobiDB-lite"/>
    </source>
</evidence>